<dbReference type="Gene3D" id="1.10.10.1450">
    <property type="match status" value="1"/>
</dbReference>
<dbReference type="Proteomes" id="UP000070444">
    <property type="component" value="Unassembled WGS sequence"/>
</dbReference>
<protein>
    <recommendedName>
        <fullName evidence="1">Mos1 transposase HTH domain-containing protein</fullName>
    </recommendedName>
</protein>
<evidence type="ECO:0000313" key="2">
    <source>
        <dbReference type="EMBL" id="KXN74466.1"/>
    </source>
</evidence>
<accession>A0A137PHI0</accession>
<dbReference type="EMBL" id="KQ964423">
    <property type="protein sequence ID" value="KXN74466.1"/>
    <property type="molecule type" value="Genomic_DNA"/>
</dbReference>
<name>A0A137PHI0_CONC2</name>
<dbReference type="AlphaFoldDB" id="A0A137PHI0"/>
<evidence type="ECO:0000313" key="3">
    <source>
        <dbReference type="Proteomes" id="UP000070444"/>
    </source>
</evidence>
<gene>
    <name evidence="2" type="ORF">CONCODRAFT_76853</name>
</gene>
<dbReference type="OrthoDB" id="5872915at2759"/>
<reference evidence="2 3" key="1">
    <citation type="journal article" date="2015" name="Genome Biol. Evol.">
        <title>Phylogenomic analyses indicate that early fungi evolved digesting cell walls of algal ancestors of land plants.</title>
        <authorList>
            <person name="Chang Y."/>
            <person name="Wang S."/>
            <person name="Sekimoto S."/>
            <person name="Aerts A.L."/>
            <person name="Choi C."/>
            <person name="Clum A."/>
            <person name="LaButti K.M."/>
            <person name="Lindquist E.A."/>
            <person name="Yee Ngan C."/>
            <person name="Ohm R.A."/>
            <person name="Salamov A.A."/>
            <person name="Grigoriev I.V."/>
            <person name="Spatafora J.W."/>
            <person name="Berbee M.L."/>
        </authorList>
    </citation>
    <scope>NUCLEOTIDE SEQUENCE [LARGE SCALE GENOMIC DNA]</scope>
    <source>
        <strain evidence="2 3">NRRL 28638</strain>
    </source>
</reference>
<feature type="domain" description="Mos1 transposase HTH" evidence="1">
    <location>
        <begin position="6"/>
        <end position="51"/>
    </location>
</feature>
<organism evidence="2 3">
    <name type="scientific">Conidiobolus coronatus (strain ATCC 28846 / CBS 209.66 / NRRL 28638)</name>
    <name type="common">Delacroixia coronata</name>
    <dbReference type="NCBI Taxonomy" id="796925"/>
    <lineage>
        <taxon>Eukaryota</taxon>
        <taxon>Fungi</taxon>
        <taxon>Fungi incertae sedis</taxon>
        <taxon>Zoopagomycota</taxon>
        <taxon>Entomophthoromycotina</taxon>
        <taxon>Entomophthoromycetes</taxon>
        <taxon>Entomophthorales</taxon>
        <taxon>Ancylistaceae</taxon>
        <taxon>Conidiobolus</taxon>
    </lineage>
</organism>
<proteinExistence type="predicted"/>
<dbReference type="InterPro" id="IPR041426">
    <property type="entry name" value="Mos1_HTH"/>
</dbReference>
<sequence length="550" mass="62563">MDAENNFIKPVLLFHFSKGKTEDEAYKDISKEYGRYAISLRTINKWFKIFSDEYEHSANLKVSNSRQRYTSEFFTNSDDEYSDSSTNELDEPPICSSLTMSTRMSHISSTSENKVFHKKAPKKNLLKLSDEFIINLVNNNPDLSMAELATLANTSRAYIYKRIKQINSDGERVHYRKKVQLPRHSDEFLIELINDNSNLNMTQLAKLAGISQANMSRRIRRMNSDGVKSNYIKNKTIKVELAKPGKPRKFTDEFLISLVNKNPTLTMTELAKIAGTSIPTISNRLKQINRSGERVKYHKKNSQRGVTKFTDEFLIGLINLNPDITMVELARLANVSQSTISRRLKQINKGEKRAKYIVKGMRNGVMKLSDEFLTELINGNPELNIKQLAELAGTSSSYICRWLKKINSDGVRVKYISKKYLDDGPGPDFRPKTKFTDEFLINLINENPELNIGELAILAGVSKGTISSRLKQINADGERVVYHKKNIQTMAPKFTDEFLIDLINKNPGLTMSELSKLAGTSQGTISNRLRQINSNGEKVKYINKKLSKVC</sequence>
<dbReference type="Pfam" id="PF13412">
    <property type="entry name" value="HTH_24"/>
    <property type="match status" value="2"/>
</dbReference>
<dbReference type="InterPro" id="IPR036388">
    <property type="entry name" value="WH-like_DNA-bd_sf"/>
</dbReference>
<keyword evidence="3" id="KW-1185">Reference proteome</keyword>
<dbReference type="Pfam" id="PF17906">
    <property type="entry name" value="HTH_48"/>
    <property type="match status" value="1"/>
</dbReference>
<dbReference type="Gene3D" id="1.10.10.10">
    <property type="entry name" value="Winged helix-like DNA-binding domain superfamily/Winged helix DNA-binding domain"/>
    <property type="match status" value="5"/>
</dbReference>
<evidence type="ECO:0000259" key="1">
    <source>
        <dbReference type="Pfam" id="PF17906"/>
    </source>
</evidence>